<dbReference type="InterPro" id="IPR036390">
    <property type="entry name" value="WH_DNA-bd_sf"/>
</dbReference>
<dbReference type="InterPro" id="IPR013196">
    <property type="entry name" value="HTH_11"/>
</dbReference>
<dbReference type="InterPro" id="IPR036388">
    <property type="entry name" value="WH-like_DNA-bd_sf"/>
</dbReference>
<dbReference type="Pfam" id="PF08279">
    <property type="entry name" value="HTH_11"/>
    <property type="match status" value="1"/>
</dbReference>
<protein>
    <submittedName>
        <fullName evidence="4">WYL domain-containing protein</fullName>
    </submittedName>
</protein>
<evidence type="ECO:0000313" key="5">
    <source>
        <dbReference type="Proteomes" id="UP001501447"/>
    </source>
</evidence>
<dbReference type="PROSITE" id="PS52050">
    <property type="entry name" value="WYL"/>
    <property type="match status" value="1"/>
</dbReference>
<feature type="region of interest" description="Disordered" evidence="1">
    <location>
        <begin position="128"/>
        <end position="176"/>
    </location>
</feature>
<dbReference type="PANTHER" id="PTHR34580:SF3">
    <property type="entry name" value="PROTEIN PAFB"/>
    <property type="match status" value="1"/>
</dbReference>
<sequence length="377" mass="39751">MTSPTARVLALLEILQSGGGLRTVPDLAASLDVDERTVRRYLGHLLDLGVPVESVRGRYGGYRLAPGYRMPPLMLTDDEALAVLLGLLAGRRAGLVTTSVAAGESATAKLRRVLPRRLGQRLDALLETTGFTGAPGPRPPSADAGPSAGRGAGSGTGAGAGTGTDRGAGAGGAPSTPEAEVLLELAEAARLRRPVALTYRDRKGRVSERTALPYGLVAHAGRWYLTAAGAPGEEVRTFRLDRITALSVQPGSFAVPADFDPVAAVLDSLARTPWAHEVSLRVQADAAHIRRHLPPDLATLSPLPDAATGHDENAPAHEAAARAGVRDEWIRVRMRAERLEWIPAVLAALDRPFVIEQPPALGSLVRALARRLAEHAR</sequence>
<dbReference type="Proteomes" id="UP001501447">
    <property type="component" value="Unassembled WGS sequence"/>
</dbReference>
<dbReference type="Pfam" id="PF13280">
    <property type="entry name" value="WYL"/>
    <property type="match status" value="1"/>
</dbReference>
<comment type="caution">
    <text evidence="4">The sequence shown here is derived from an EMBL/GenBank/DDBJ whole genome shotgun (WGS) entry which is preliminary data.</text>
</comment>
<dbReference type="InterPro" id="IPR026881">
    <property type="entry name" value="WYL_dom"/>
</dbReference>
<keyword evidence="5" id="KW-1185">Reference proteome</keyword>
<evidence type="ECO:0000259" key="3">
    <source>
        <dbReference type="Pfam" id="PF13280"/>
    </source>
</evidence>
<accession>A0ABN3QKB7</accession>
<name>A0ABN3QKB7_9ACTN</name>
<evidence type="ECO:0000259" key="2">
    <source>
        <dbReference type="Pfam" id="PF08279"/>
    </source>
</evidence>
<dbReference type="PANTHER" id="PTHR34580">
    <property type="match status" value="1"/>
</dbReference>
<organism evidence="4 5">
    <name type="scientific">Streptomyces axinellae</name>
    <dbReference type="NCBI Taxonomy" id="552788"/>
    <lineage>
        <taxon>Bacteria</taxon>
        <taxon>Bacillati</taxon>
        <taxon>Actinomycetota</taxon>
        <taxon>Actinomycetes</taxon>
        <taxon>Kitasatosporales</taxon>
        <taxon>Streptomycetaceae</taxon>
        <taxon>Streptomyces</taxon>
    </lineage>
</organism>
<dbReference type="EMBL" id="BAAARJ010000017">
    <property type="protein sequence ID" value="GAA2628762.1"/>
    <property type="molecule type" value="Genomic_DNA"/>
</dbReference>
<reference evidence="4 5" key="1">
    <citation type="journal article" date="2019" name="Int. J. Syst. Evol. Microbiol.">
        <title>The Global Catalogue of Microorganisms (GCM) 10K type strain sequencing project: providing services to taxonomists for standard genome sequencing and annotation.</title>
        <authorList>
            <consortium name="The Broad Institute Genomics Platform"/>
            <consortium name="The Broad Institute Genome Sequencing Center for Infectious Disease"/>
            <person name="Wu L."/>
            <person name="Ma J."/>
        </authorList>
    </citation>
    <scope>NUCLEOTIDE SEQUENCE [LARGE SCALE GENOMIC DNA]</scope>
    <source>
        <strain evidence="4 5">JCM 16373</strain>
    </source>
</reference>
<evidence type="ECO:0000256" key="1">
    <source>
        <dbReference type="SAM" id="MobiDB-lite"/>
    </source>
</evidence>
<dbReference type="SUPFAM" id="SSF46785">
    <property type="entry name" value="Winged helix' DNA-binding domain"/>
    <property type="match status" value="1"/>
</dbReference>
<dbReference type="Gene3D" id="1.10.10.10">
    <property type="entry name" value="Winged helix-like DNA-binding domain superfamily/Winged helix DNA-binding domain"/>
    <property type="match status" value="1"/>
</dbReference>
<dbReference type="RefSeq" id="WP_344568672.1">
    <property type="nucleotide sequence ID" value="NZ_BAAARJ010000017.1"/>
</dbReference>
<feature type="compositionally biased region" description="Gly residues" evidence="1">
    <location>
        <begin position="148"/>
        <end position="172"/>
    </location>
</feature>
<dbReference type="PIRSF" id="PIRSF016838">
    <property type="entry name" value="PafC"/>
    <property type="match status" value="1"/>
</dbReference>
<proteinExistence type="predicted"/>
<feature type="domain" description="WYL" evidence="3">
    <location>
        <begin position="180"/>
        <end position="247"/>
    </location>
</feature>
<evidence type="ECO:0000313" key="4">
    <source>
        <dbReference type="EMBL" id="GAA2628762.1"/>
    </source>
</evidence>
<feature type="domain" description="Helix-turn-helix type 11" evidence="2">
    <location>
        <begin position="7"/>
        <end position="63"/>
    </location>
</feature>
<gene>
    <name evidence="4" type="ORF">GCM10009863_49990</name>
</gene>
<dbReference type="InterPro" id="IPR028349">
    <property type="entry name" value="PafC-like"/>
</dbReference>
<dbReference type="InterPro" id="IPR051534">
    <property type="entry name" value="CBASS_pafABC_assoc_protein"/>
</dbReference>